<evidence type="ECO:0000256" key="1">
    <source>
        <dbReference type="SAM" id="MobiDB-lite"/>
    </source>
</evidence>
<sequence length="247" mass="26241">MEDSAVVFSGSGSESLFSRSRISGAFSGVGSAQVSHRSNPGVEATLLAARRVGSFVLVAECSVLRSKPRRKALDFRLFPEPYESRLLGSAVRRSVVEARLLLGVQGSSPGFPLVGTRSTHLSGIRGSESCLEVEGNNTGIFFSNRLCSDDLVSLGSTQVGTHSCWGKIFHEEITPASVFQVSAPRVRVHASGSRVPVPESGTFLRLPGQVLFVRSFPFPGRKQGPGTELKVPSGGDPGNPFTRDPGI</sequence>
<name>A0A8S9L148_BRACR</name>
<reference evidence="2" key="1">
    <citation type="submission" date="2019-12" db="EMBL/GenBank/DDBJ databases">
        <title>Genome sequencing and annotation of Brassica cretica.</title>
        <authorList>
            <person name="Studholme D.J."/>
            <person name="Sarris P.F."/>
        </authorList>
    </citation>
    <scope>NUCLEOTIDE SEQUENCE</scope>
    <source>
        <strain evidence="2">PFS-001/15</strain>
        <tissue evidence="2">Leaf</tissue>
    </source>
</reference>
<gene>
    <name evidence="2" type="ORF">F2Q68_00009775</name>
</gene>
<feature type="region of interest" description="Disordered" evidence="1">
    <location>
        <begin position="218"/>
        <end position="247"/>
    </location>
</feature>
<protein>
    <submittedName>
        <fullName evidence="2">Uncharacterized protein</fullName>
    </submittedName>
</protein>
<dbReference type="EMBL" id="QGKW02000717">
    <property type="protein sequence ID" value="KAF2599781.1"/>
    <property type="molecule type" value="Genomic_DNA"/>
</dbReference>
<comment type="caution">
    <text evidence="2">The sequence shown here is derived from an EMBL/GenBank/DDBJ whole genome shotgun (WGS) entry which is preliminary data.</text>
</comment>
<evidence type="ECO:0000313" key="3">
    <source>
        <dbReference type="Proteomes" id="UP000712281"/>
    </source>
</evidence>
<organism evidence="2 3">
    <name type="scientific">Brassica cretica</name>
    <name type="common">Mustard</name>
    <dbReference type="NCBI Taxonomy" id="69181"/>
    <lineage>
        <taxon>Eukaryota</taxon>
        <taxon>Viridiplantae</taxon>
        <taxon>Streptophyta</taxon>
        <taxon>Embryophyta</taxon>
        <taxon>Tracheophyta</taxon>
        <taxon>Spermatophyta</taxon>
        <taxon>Magnoliopsida</taxon>
        <taxon>eudicotyledons</taxon>
        <taxon>Gunneridae</taxon>
        <taxon>Pentapetalae</taxon>
        <taxon>rosids</taxon>
        <taxon>malvids</taxon>
        <taxon>Brassicales</taxon>
        <taxon>Brassicaceae</taxon>
        <taxon>Brassiceae</taxon>
        <taxon>Brassica</taxon>
    </lineage>
</organism>
<evidence type="ECO:0000313" key="2">
    <source>
        <dbReference type="EMBL" id="KAF2599781.1"/>
    </source>
</evidence>
<proteinExistence type="predicted"/>
<accession>A0A8S9L148</accession>
<dbReference type="Proteomes" id="UP000712281">
    <property type="component" value="Unassembled WGS sequence"/>
</dbReference>
<dbReference type="AlphaFoldDB" id="A0A8S9L148"/>